<dbReference type="GO" id="GO:0004888">
    <property type="term" value="F:transmembrane signaling receptor activity"/>
    <property type="evidence" value="ECO:0007669"/>
    <property type="project" value="InterPro"/>
</dbReference>
<dbReference type="PANTHER" id="PTHR32089:SF112">
    <property type="entry name" value="LYSOZYME-LIKE PROTEIN-RELATED"/>
    <property type="match status" value="1"/>
</dbReference>
<evidence type="ECO:0000259" key="9">
    <source>
        <dbReference type="PROSITE" id="PS50111"/>
    </source>
</evidence>
<comment type="subcellular location">
    <subcellularLocation>
        <location evidence="1">Cell membrane</location>
    </subcellularLocation>
</comment>
<evidence type="ECO:0000313" key="11">
    <source>
        <dbReference type="EMBL" id="MDA5109252.1"/>
    </source>
</evidence>
<dbReference type="PROSITE" id="PS50885">
    <property type="entry name" value="HAMP"/>
    <property type="match status" value="1"/>
</dbReference>
<dbReference type="EMBL" id="JAPYYP010000015">
    <property type="protein sequence ID" value="MDA5109252.1"/>
    <property type="molecule type" value="Genomic_DNA"/>
</dbReference>
<keyword evidence="4 6" id="KW-0807">Transducer</keyword>
<dbReference type="Pfam" id="PF00672">
    <property type="entry name" value="HAMP"/>
    <property type="match status" value="1"/>
</dbReference>
<dbReference type="GO" id="GO:0007165">
    <property type="term" value="P:signal transduction"/>
    <property type="evidence" value="ECO:0007669"/>
    <property type="project" value="UniProtKB-KW"/>
</dbReference>
<dbReference type="PROSITE" id="PS50111">
    <property type="entry name" value="CHEMOTAXIS_TRANSDUC_2"/>
    <property type="match status" value="1"/>
</dbReference>
<dbReference type="PANTHER" id="PTHR32089">
    <property type="entry name" value="METHYL-ACCEPTING CHEMOTAXIS PROTEIN MCPB"/>
    <property type="match status" value="1"/>
</dbReference>
<feature type="transmembrane region" description="Helical" evidence="8">
    <location>
        <begin position="184"/>
        <end position="202"/>
    </location>
</feature>
<evidence type="ECO:0000256" key="4">
    <source>
        <dbReference type="ARBA" id="ARBA00023224"/>
    </source>
</evidence>
<keyword evidence="3 8" id="KW-0472">Membrane</keyword>
<dbReference type="SMART" id="SM00304">
    <property type="entry name" value="HAMP"/>
    <property type="match status" value="1"/>
</dbReference>
<comment type="similarity">
    <text evidence="5">Belongs to the methyl-accepting chemotaxis (MCP) protein family.</text>
</comment>
<evidence type="ECO:0000256" key="2">
    <source>
        <dbReference type="ARBA" id="ARBA00022475"/>
    </source>
</evidence>
<gene>
    <name evidence="11" type="ORF">O3V59_12840</name>
</gene>
<sequence>MRIRTKFVLAFGLLLAIMIGSESYSYVQEGRIKAASAKMLGDAELLTHLREIQFVLTGRNNDERGYLLSQDNTFAEEMRERAQKLDALFAQAKEMAGSSEELRRLLDRMEALFRTYQRESDKVMEAIRSGQREEAVRLHFGEERQARKELDRVVEELVTLVQQEKEQDEVLLARQARTAESVRLFVAMTAVLLAVLIGGYLVRSIVIPLNRVNAQLRAIAEGEGDLTRELTVASRDEIGMLGQSFNRMLRNLREIILQVRSHAEQVAASAEELNASSEQTSQAAKQIAETVQGVVLGTDKQVQGVEEGSREVQEMAAGIRQISSRAERVTAAAVDTSELATNGNRTIQEAVARMNGMSETIDHLSRLVRGLGERSRQIGQIVDAITDIAGQTNLLALNAAIEAARAGEHGRGFAVVADEVRKLAEQASASAGQITQLVGTIQSEIEEAVVSMQRGTEEVAAGMAGVSEAGEAFARIRAAVLDVTGQIQEVSAASRSLTASTEKVAQAMREIAGVTETTAARTLDVSAATEEQLASMEEIHASAASLAGLAEELEKLMGRFKV</sequence>
<dbReference type="CDD" id="cd06225">
    <property type="entry name" value="HAMP"/>
    <property type="match status" value="1"/>
</dbReference>
<keyword evidence="8" id="KW-1133">Transmembrane helix</keyword>
<dbReference type="Gene3D" id="1.10.287.950">
    <property type="entry name" value="Methyl-accepting chemotaxis protein"/>
    <property type="match status" value="1"/>
</dbReference>
<dbReference type="AlphaFoldDB" id="A0A9X3TR38"/>
<dbReference type="Proteomes" id="UP001151071">
    <property type="component" value="Unassembled WGS sequence"/>
</dbReference>
<evidence type="ECO:0000256" key="8">
    <source>
        <dbReference type="SAM" id="Phobius"/>
    </source>
</evidence>
<dbReference type="CDD" id="cd11386">
    <property type="entry name" value="MCP_signal"/>
    <property type="match status" value="1"/>
</dbReference>
<name>A0A9X3TR38_9BACL</name>
<dbReference type="PRINTS" id="PR00260">
    <property type="entry name" value="CHEMTRNSDUCR"/>
</dbReference>
<dbReference type="InterPro" id="IPR004089">
    <property type="entry name" value="MCPsignal_dom"/>
</dbReference>
<dbReference type="FunFam" id="1.10.287.950:FF:000001">
    <property type="entry name" value="Methyl-accepting chemotaxis sensory transducer"/>
    <property type="match status" value="1"/>
</dbReference>
<dbReference type="SMART" id="SM00283">
    <property type="entry name" value="MA"/>
    <property type="match status" value="1"/>
</dbReference>
<reference evidence="11" key="1">
    <citation type="submission" date="2022-12" db="EMBL/GenBank/DDBJ databases">
        <title>Draft genome sequence of the thermophilic strain Brevibacillus thermoruber HT42, isolated from Los Humeros, Puebla, Mexico, with biotechnological potential.</title>
        <authorList>
            <person name="Lara Sanchez J."/>
            <person name="Solis Palacios R."/>
            <person name="Bustos Baena A.S."/>
            <person name="Ruz Baez A.E."/>
            <person name="Espinosa Luna G."/>
            <person name="Oliart Ros R.M."/>
        </authorList>
    </citation>
    <scope>NUCLEOTIDE SEQUENCE</scope>
    <source>
        <strain evidence="11">HT42</strain>
    </source>
</reference>
<feature type="domain" description="HAMP" evidence="10">
    <location>
        <begin position="203"/>
        <end position="257"/>
    </location>
</feature>
<dbReference type="RefSeq" id="WP_271140283.1">
    <property type="nucleotide sequence ID" value="NZ_JAPYYP010000015.1"/>
</dbReference>
<keyword evidence="12" id="KW-1185">Reference proteome</keyword>
<protein>
    <submittedName>
        <fullName evidence="11">Methyl-accepting chemotaxis protein</fullName>
    </submittedName>
</protein>
<dbReference type="Pfam" id="PF12729">
    <property type="entry name" value="4HB_MCP_1"/>
    <property type="match status" value="1"/>
</dbReference>
<keyword evidence="2" id="KW-1003">Cell membrane</keyword>
<evidence type="ECO:0000259" key="10">
    <source>
        <dbReference type="PROSITE" id="PS50885"/>
    </source>
</evidence>
<evidence type="ECO:0000256" key="5">
    <source>
        <dbReference type="ARBA" id="ARBA00029447"/>
    </source>
</evidence>
<keyword evidence="7" id="KW-0175">Coiled coil</keyword>
<feature type="domain" description="Methyl-accepting transducer" evidence="9">
    <location>
        <begin position="276"/>
        <end position="512"/>
    </location>
</feature>
<comment type="caution">
    <text evidence="11">The sequence shown here is derived from an EMBL/GenBank/DDBJ whole genome shotgun (WGS) entry which is preliminary data.</text>
</comment>
<dbReference type="GO" id="GO:0006935">
    <property type="term" value="P:chemotaxis"/>
    <property type="evidence" value="ECO:0007669"/>
    <property type="project" value="InterPro"/>
</dbReference>
<accession>A0A9X3TR38</accession>
<evidence type="ECO:0000256" key="7">
    <source>
        <dbReference type="SAM" id="Coils"/>
    </source>
</evidence>
<dbReference type="InterPro" id="IPR003660">
    <property type="entry name" value="HAMP_dom"/>
</dbReference>
<evidence type="ECO:0000256" key="6">
    <source>
        <dbReference type="PROSITE-ProRule" id="PRU00284"/>
    </source>
</evidence>
<evidence type="ECO:0000313" key="12">
    <source>
        <dbReference type="Proteomes" id="UP001151071"/>
    </source>
</evidence>
<dbReference type="InterPro" id="IPR024478">
    <property type="entry name" value="HlyB_4HB_MCP"/>
</dbReference>
<dbReference type="InterPro" id="IPR004090">
    <property type="entry name" value="Chemotax_Me-accpt_rcpt"/>
</dbReference>
<dbReference type="GO" id="GO:0005886">
    <property type="term" value="C:plasma membrane"/>
    <property type="evidence" value="ECO:0007669"/>
    <property type="project" value="UniProtKB-SubCell"/>
</dbReference>
<feature type="coiled-coil region" evidence="7">
    <location>
        <begin position="75"/>
        <end position="119"/>
    </location>
</feature>
<dbReference type="Pfam" id="PF00015">
    <property type="entry name" value="MCPsignal"/>
    <property type="match status" value="1"/>
</dbReference>
<proteinExistence type="inferred from homology"/>
<evidence type="ECO:0000256" key="1">
    <source>
        <dbReference type="ARBA" id="ARBA00004236"/>
    </source>
</evidence>
<organism evidence="11 12">
    <name type="scientific">Brevibacillus thermoruber</name>
    <dbReference type="NCBI Taxonomy" id="33942"/>
    <lineage>
        <taxon>Bacteria</taxon>
        <taxon>Bacillati</taxon>
        <taxon>Bacillota</taxon>
        <taxon>Bacilli</taxon>
        <taxon>Bacillales</taxon>
        <taxon>Paenibacillaceae</taxon>
        <taxon>Brevibacillus</taxon>
    </lineage>
</organism>
<evidence type="ECO:0000256" key="3">
    <source>
        <dbReference type="ARBA" id="ARBA00023136"/>
    </source>
</evidence>
<dbReference type="SUPFAM" id="SSF58104">
    <property type="entry name" value="Methyl-accepting chemotaxis protein (MCP) signaling domain"/>
    <property type="match status" value="1"/>
</dbReference>
<keyword evidence="8" id="KW-0812">Transmembrane</keyword>